<name>A0AAD3CYG2_9STRA</name>
<comment type="caution">
    <text evidence="2">The sequence shown here is derived from an EMBL/GenBank/DDBJ whole genome shotgun (WGS) entry which is preliminary data.</text>
</comment>
<evidence type="ECO:0000256" key="1">
    <source>
        <dbReference type="SAM" id="MobiDB-lite"/>
    </source>
</evidence>
<organism evidence="2 3">
    <name type="scientific">Chaetoceros tenuissimus</name>
    <dbReference type="NCBI Taxonomy" id="426638"/>
    <lineage>
        <taxon>Eukaryota</taxon>
        <taxon>Sar</taxon>
        <taxon>Stramenopiles</taxon>
        <taxon>Ochrophyta</taxon>
        <taxon>Bacillariophyta</taxon>
        <taxon>Coscinodiscophyceae</taxon>
        <taxon>Chaetocerotophycidae</taxon>
        <taxon>Chaetocerotales</taxon>
        <taxon>Chaetocerotaceae</taxon>
        <taxon>Chaetoceros</taxon>
    </lineage>
</organism>
<dbReference type="EMBL" id="BLLK01000046">
    <property type="protein sequence ID" value="GFH53230.1"/>
    <property type="molecule type" value="Genomic_DNA"/>
</dbReference>
<reference evidence="2 3" key="1">
    <citation type="journal article" date="2021" name="Sci. Rep.">
        <title>The genome of the diatom Chaetoceros tenuissimus carries an ancient integrated fragment of an extant virus.</title>
        <authorList>
            <person name="Hongo Y."/>
            <person name="Kimura K."/>
            <person name="Takaki Y."/>
            <person name="Yoshida Y."/>
            <person name="Baba S."/>
            <person name="Kobayashi G."/>
            <person name="Nagasaki K."/>
            <person name="Hano T."/>
            <person name="Tomaru Y."/>
        </authorList>
    </citation>
    <scope>NUCLEOTIDE SEQUENCE [LARGE SCALE GENOMIC DNA]</scope>
    <source>
        <strain evidence="2 3">NIES-3715</strain>
    </source>
</reference>
<protein>
    <submittedName>
        <fullName evidence="2">Uncharacterized protein</fullName>
    </submittedName>
</protein>
<feature type="region of interest" description="Disordered" evidence="1">
    <location>
        <begin position="30"/>
        <end position="49"/>
    </location>
</feature>
<dbReference type="AlphaFoldDB" id="A0AAD3CYG2"/>
<evidence type="ECO:0000313" key="3">
    <source>
        <dbReference type="Proteomes" id="UP001054902"/>
    </source>
</evidence>
<keyword evidence="3" id="KW-1185">Reference proteome</keyword>
<gene>
    <name evidence="2" type="ORF">CTEN210_09706</name>
</gene>
<accession>A0AAD3CYG2</accession>
<feature type="compositionally biased region" description="Basic and acidic residues" evidence="1">
    <location>
        <begin position="30"/>
        <end position="45"/>
    </location>
</feature>
<dbReference type="Proteomes" id="UP001054902">
    <property type="component" value="Unassembled WGS sequence"/>
</dbReference>
<evidence type="ECO:0000313" key="2">
    <source>
        <dbReference type="EMBL" id="GFH53230.1"/>
    </source>
</evidence>
<sequence>MEPRQPSQTLYSNFHREAYDFQSLEESKLHQKDFEDNRRTSKETKNFGPSVGAQYHLQKKIPVLGNQTFQLRILQENLAELIINGVLEVKDIVHYTVDEDGELSFTLSEKTNMILKRFRTKLLAATYCPKTDRSSIIVQPPLPMKLSLHLKRLL</sequence>
<proteinExistence type="predicted"/>